<dbReference type="EMBL" id="QGTR01000001">
    <property type="protein sequence ID" value="PWW04247.1"/>
    <property type="molecule type" value="Genomic_DNA"/>
</dbReference>
<feature type="compositionally biased region" description="Basic residues" evidence="1">
    <location>
        <begin position="348"/>
        <end position="359"/>
    </location>
</feature>
<organism evidence="2 3">
    <name type="scientific">Hoeflea marina</name>
    <dbReference type="NCBI Taxonomy" id="274592"/>
    <lineage>
        <taxon>Bacteria</taxon>
        <taxon>Pseudomonadati</taxon>
        <taxon>Pseudomonadota</taxon>
        <taxon>Alphaproteobacteria</taxon>
        <taxon>Hyphomicrobiales</taxon>
        <taxon>Rhizobiaceae</taxon>
        <taxon>Hoeflea</taxon>
    </lineage>
</organism>
<evidence type="ECO:0000313" key="3">
    <source>
        <dbReference type="Proteomes" id="UP000246352"/>
    </source>
</evidence>
<name>A0A317PTI2_9HYPH</name>
<gene>
    <name evidence="2" type="ORF">DFR52_101941</name>
</gene>
<keyword evidence="3" id="KW-1185">Reference proteome</keyword>
<dbReference type="OrthoDB" id="8253226at2"/>
<evidence type="ECO:0008006" key="4">
    <source>
        <dbReference type="Google" id="ProtNLM"/>
    </source>
</evidence>
<dbReference type="AlphaFoldDB" id="A0A317PTI2"/>
<protein>
    <recommendedName>
        <fullName evidence="4">CHAT domain-containing protein</fullName>
    </recommendedName>
</protein>
<dbReference type="Proteomes" id="UP000246352">
    <property type="component" value="Unassembled WGS sequence"/>
</dbReference>
<sequence>MKILYVASNPQANATLLAENEITELQSAAIYGRGRRMDFLFLPALPYEELETHIWNYRPDIVHISAHGDKEQLTITSSSRQNIGLPASALNTLLAPAPPKLVYLNACDSADIAKGICDTVRYAIGTTAPITNFAARKGAIAFYRAIGQGRTLRSAFESSRSTVEVLSSAGGSKVETILFPENGIEDDAVLHEPTRIVAHFESHDFKLNKHGVAKLEIGVAGCPDQVRQVVFCTDDETFIEDDSELETSLCSVNLGYAWKGEFWLDEVWQTFGDMRIFALLISANGEHVSVSSTVCDALEEFYQVYFGSKAALSPELIEVIATLRSEDGARLSANRRRGLTTPQNSPTRIKKRRAATSKT</sequence>
<accession>A0A317PTI2</accession>
<dbReference type="RefSeq" id="WP_110030701.1">
    <property type="nucleotide sequence ID" value="NZ_QGTR01000001.1"/>
</dbReference>
<comment type="caution">
    <text evidence="2">The sequence shown here is derived from an EMBL/GenBank/DDBJ whole genome shotgun (WGS) entry which is preliminary data.</text>
</comment>
<feature type="region of interest" description="Disordered" evidence="1">
    <location>
        <begin position="332"/>
        <end position="359"/>
    </location>
</feature>
<proteinExistence type="predicted"/>
<evidence type="ECO:0000256" key="1">
    <source>
        <dbReference type="SAM" id="MobiDB-lite"/>
    </source>
</evidence>
<reference evidence="2 3" key="1">
    <citation type="submission" date="2018-05" db="EMBL/GenBank/DDBJ databases">
        <title>Genomic Encyclopedia of Type Strains, Phase IV (KMG-IV): sequencing the most valuable type-strain genomes for metagenomic binning, comparative biology and taxonomic classification.</title>
        <authorList>
            <person name="Goeker M."/>
        </authorList>
    </citation>
    <scope>NUCLEOTIDE SEQUENCE [LARGE SCALE GENOMIC DNA]</scope>
    <source>
        <strain evidence="2 3">DSM 16791</strain>
    </source>
</reference>
<evidence type="ECO:0000313" key="2">
    <source>
        <dbReference type="EMBL" id="PWW04247.1"/>
    </source>
</evidence>